<proteinExistence type="predicted"/>
<evidence type="ECO:0000313" key="2">
    <source>
        <dbReference type="Proteomes" id="UP000790709"/>
    </source>
</evidence>
<reference evidence="1" key="1">
    <citation type="journal article" date="2021" name="New Phytol.">
        <title>Evolutionary innovations through gain and loss of genes in the ectomycorrhizal Boletales.</title>
        <authorList>
            <person name="Wu G."/>
            <person name="Miyauchi S."/>
            <person name="Morin E."/>
            <person name="Kuo A."/>
            <person name="Drula E."/>
            <person name="Varga T."/>
            <person name="Kohler A."/>
            <person name="Feng B."/>
            <person name="Cao Y."/>
            <person name="Lipzen A."/>
            <person name="Daum C."/>
            <person name="Hundley H."/>
            <person name="Pangilinan J."/>
            <person name="Johnson J."/>
            <person name="Barry K."/>
            <person name="LaButti K."/>
            <person name="Ng V."/>
            <person name="Ahrendt S."/>
            <person name="Min B."/>
            <person name="Choi I.G."/>
            <person name="Park H."/>
            <person name="Plett J.M."/>
            <person name="Magnuson J."/>
            <person name="Spatafora J.W."/>
            <person name="Nagy L.G."/>
            <person name="Henrissat B."/>
            <person name="Grigoriev I.V."/>
            <person name="Yang Z.L."/>
            <person name="Xu J."/>
            <person name="Martin F.M."/>
        </authorList>
    </citation>
    <scope>NUCLEOTIDE SEQUENCE</scope>
    <source>
        <strain evidence="1">KUC20120723A-06</strain>
    </source>
</reference>
<keyword evidence="2" id="KW-1185">Reference proteome</keyword>
<dbReference type="Proteomes" id="UP000790709">
    <property type="component" value="Unassembled WGS sequence"/>
</dbReference>
<accession>A0ACB8B5Q8</accession>
<comment type="caution">
    <text evidence="1">The sequence shown here is derived from an EMBL/GenBank/DDBJ whole genome shotgun (WGS) entry which is preliminary data.</text>
</comment>
<gene>
    <name evidence="1" type="ORF">BV22DRAFT_1020008</name>
</gene>
<sequence length="294" mass="31242">MQSPRAWFITGASSGLGRSMAERVLSKGDIAVATLRKPEALDDLASQYPKDKLLILKLDVTNQTDIDSAFAKTKEAFGRIDVVFNNAGFGVAGEIEGTPVDAARGMFDVNFWGASNVSRAAVNFFRQVNGPGVGGTILQISSVSGFAAPPCFGYYSASKHAIEGFTEGLAKELSPAWNIKICIIEPGAFRTNVLNAAPVFPVHPAYADEPSSQAYMMRQAISTLDFEGDAGKFARTVYEIANGNNIPARLPMGLDAVGTLRAKGEGLIRTADETQSWSADLKRESGGATILVAV</sequence>
<evidence type="ECO:0000313" key="1">
    <source>
        <dbReference type="EMBL" id="KAH7921105.1"/>
    </source>
</evidence>
<protein>
    <submittedName>
        <fullName evidence="1">NAD(P)-binding protein</fullName>
    </submittedName>
</protein>
<name>A0ACB8B5Q8_9AGAM</name>
<dbReference type="EMBL" id="MU266542">
    <property type="protein sequence ID" value="KAH7921105.1"/>
    <property type="molecule type" value="Genomic_DNA"/>
</dbReference>
<organism evidence="1 2">
    <name type="scientific">Leucogyrophana mollusca</name>
    <dbReference type="NCBI Taxonomy" id="85980"/>
    <lineage>
        <taxon>Eukaryota</taxon>
        <taxon>Fungi</taxon>
        <taxon>Dikarya</taxon>
        <taxon>Basidiomycota</taxon>
        <taxon>Agaricomycotina</taxon>
        <taxon>Agaricomycetes</taxon>
        <taxon>Agaricomycetidae</taxon>
        <taxon>Boletales</taxon>
        <taxon>Boletales incertae sedis</taxon>
        <taxon>Leucogyrophana</taxon>
    </lineage>
</organism>